<feature type="transmembrane region" description="Helical" evidence="6">
    <location>
        <begin position="100"/>
        <end position="123"/>
    </location>
</feature>
<keyword evidence="3 6" id="KW-1133">Transmembrane helix</keyword>
<evidence type="ECO:0000313" key="7">
    <source>
        <dbReference type="EMBL" id="QOW19989.1"/>
    </source>
</evidence>
<name>A0A7S6UGW1_9GAMM</name>
<feature type="region of interest" description="Disordered" evidence="5">
    <location>
        <begin position="171"/>
        <end position="232"/>
    </location>
</feature>
<dbReference type="AlphaFoldDB" id="A0A7S6UGW1"/>
<feature type="compositionally biased region" description="Pro residues" evidence="5">
    <location>
        <begin position="180"/>
        <end position="189"/>
    </location>
</feature>
<evidence type="ECO:0000256" key="4">
    <source>
        <dbReference type="ARBA" id="ARBA00023136"/>
    </source>
</evidence>
<keyword evidence="2 6" id="KW-0812">Transmembrane</keyword>
<dbReference type="PANTHER" id="PTHR36926:SF1">
    <property type="entry name" value="COLICIN V PRODUCTION PROTEIN"/>
    <property type="match status" value="1"/>
</dbReference>
<dbReference type="PANTHER" id="PTHR36926">
    <property type="entry name" value="COLICIN V PRODUCTION PROTEIN"/>
    <property type="match status" value="1"/>
</dbReference>
<organism evidence="7 8">
    <name type="scientific">Novilysobacter ciconiae</name>
    <dbReference type="NCBI Taxonomy" id="2781022"/>
    <lineage>
        <taxon>Bacteria</taxon>
        <taxon>Pseudomonadati</taxon>
        <taxon>Pseudomonadota</taxon>
        <taxon>Gammaproteobacteria</taxon>
        <taxon>Lysobacterales</taxon>
        <taxon>Lysobacteraceae</taxon>
        <taxon>Novilysobacter</taxon>
    </lineage>
</organism>
<feature type="transmembrane region" description="Helical" evidence="6">
    <location>
        <begin position="64"/>
        <end position="85"/>
    </location>
</feature>
<dbReference type="GO" id="GO:0009403">
    <property type="term" value="P:toxin biosynthetic process"/>
    <property type="evidence" value="ECO:0007669"/>
    <property type="project" value="InterPro"/>
</dbReference>
<keyword evidence="4 6" id="KW-0472">Membrane</keyword>
<dbReference type="Proteomes" id="UP000594059">
    <property type="component" value="Chromosome"/>
</dbReference>
<dbReference type="InterPro" id="IPR052719">
    <property type="entry name" value="CvpA-like"/>
</dbReference>
<feature type="transmembrane region" description="Helical" evidence="6">
    <location>
        <begin position="31"/>
        <end position="52"/>
    </location>
</feature>
<reference evidence="7 8" key="1">
    <citation type="submission" date="2020-10" db="EMBL/GenBank/DDBJ databases">
        <title>complete genome sequencing of Lysobacter sp. H21R20.</title>
        <authorList>
            <person name="Bae J.-W."/>
            <person name="Lee S.-Y."/>
        </authorList>
    </citation>
    <scope>NUCLEOTIDE SEQUENCE [LARGE SCALE GENOMIC DNA]</scope>
    <source>
        <strain evidence="7 8">H21R20</strain>
    </source>
</reference>
<proteinExistence type="predicted"/>
<evidence type="ECO:0000256" key="2">
    <source>
        <dbReference type="ARBA" id="ARBA00022692"/>
    </source>
</evidence>
<evidence type="ECO:0000256" key="1">
    <source>
        <dbReference type="ARBA" id="ARBA00004141"/>
    </source>
</evidence>
<evidence type="ECO:0000256" key="5">
    <source>
        <dbReference type="SAM" id="MobiDB-lite"/>
    </source>
</evidence>
<gene>
    <name evidence="7" type="ORF">INQ41_02725</name>
</gene>
<dbReference type="KEGG" id="lcic:INQ41_02725"/>
<evidence type="ECO:0000256" key="3">
    <source>
        <dbReference type="ARBA" id="ARBA00022989"/>
    </source>
</evidence>
<feature type="transmembrane region" description="Helical" evidence="6">
    <location>
        <begin position="7"/>
        <end position="25"/>
    </location>
</feature>
<comment type="subcellular location">
    <subcellularLocation>
        <location evidence="1">Membrane</location>
        <topology evidence="1">Multi-pass membrane protein</topology>
    </subcellularLocation>
</comment>
<dbReference type="Pfam" id="PF02674">
    <property type="entry name" value="Colicin_V"/>
    <property type="match status" value="1"/>
</dbReference>
<keyword evidence="8" id="KW-1185">Reference proteome</keyword>
<dbReference type="EMBL" id="CP063656">
    <property type="protein sequence ID" value="QOW19989.1"/>
    <property type="molecule type" value="Genomic_DNA"/>
</dbReference>
<accession>A0A7S6UGW1</accession>
<dbReference type="GO" id="GO:0016020">
    <property type="term" value="C:membrane"/>
    <property type="evidence" value="ECO:0007669"/>
    <property type="project" value="UniProtKB-SubCell"/>
</dbReference>
<sequence>MIAIDWVLIGLVGVSALFGMMRGLIGVLASLAAWILAGLAAFQFGAQVALLLAGSGEPGAGHLFAGYALAFIVVMIVVGIAGWMLRTLVHSVGLSGVDRMLGFVVGVVRGLVIACALLLLIGLTELPREPSWKSSRVVPLLVPGAEQMRAWLPEWVAAQVDLRGDGDGPALLSSDTLPRLPRPVTPPAAPDAGAQDAPGPGPVEQEAPLPTPVRSAPSGDADKQSVLPAERG</sequence>
<evidence type="ECO:0000313" key="8">
    <source>
        <dbReference type="Proteomes" id="UP000594059"/>
    </source>
</evidence>
<evidence type="ECO:0000256" key="6">
    <source>
        <dbReference type="SAM" id="Phobius"/>
    </source>
</evidence>
<dbReference type="InterPro" id="IPR003825">
    <property type="entry name" value="Colicin-V_CvpA"/>
</dbReference>
<dbReference type="RefSeq" id="WP_193986002.1">
    <property type="nucleotide sequence ID" value="NZ_CP063656.1"/>
</dbReference>
<protein>
    <submittedName>
        <fullName evidence="7">CvpA family protein</fullName>
    </submittedName>
</protein>